<evidence type="ECO:0000313" key="2">
    <source>
        <dbReference type="EMBL" id="EFX86236.1"/>
    </source>
</evidence>
<name>E9G2E1_DAPPU</name>
<dbReference type="AlphaFoldDB" id="E9G2E1"/>
<dbReference type="PANTHER" id="PTHR23263:SF124">
    <property type="entry name" value="SMALL PROLINE-RICH PROTEIN 3"/>
    <property type="match status" value="1"/>
</dbReference>
<accession>E9G2E1</accession>
<sequence length="291" mass="33267">MAGSTTHVPISSENVAKPRCRRPTTQRSQHTQHLLTTPRPSSTTPARLKSFATDYAALIYIIKAPEYYTTEAPNYTTEYTAPAYYTEAHKYYSAPSYTITTEAAKYYVAQTYNTAADPSEINKNKHYTEALKYNSAPTSYTETPKYYSVPIYYTDAPTYYATKAVKYYTGSTTLPRITTQRLFRRTTLSRNTALRLQFTTLQPKLHRSTTPPRHRSTTPFPACYATKAVKCYNEAPKYYSAPNYYIAAAPSYYSKYYTEVPVYYTTTHAALSYHTDAPKYYDTKTPEFVGH</sequence>
<feature type="compositionally biased region" description="Polar residues" evidence="1">
    <location>
        <begin position="1"/>
        <end position="14"/>
    </location>
</feature>
<reference evidence="2 3" key="1">
    <citation type="journal article" date="2011" name="Science">
        <title>The ecoresponsive genome of Daphnia pulex.</title>
        <authorList>
            <person name="Colbourne J.K."/>
            <person name="Pfrender M.E."/>
            <person name="Gilbert D."/>
            <person name="Thomas W.K."/>
            <person name="Tucker A."/>
            <person name="Oakley T.H."/>
            <person name="Tokishita S."/>
            <person name="Aerts A."/>
            <person name="Arnold G.J."/>
            <person name="Basu M.K."/>
            <person name="Bauer D.J."/>
            <person name="Caceres C.E."/>
            <person name="Carmel L."/>
            <person name="Casola C."/>
            <person name="Choi J.H."/>
            <person name="Detter J.C."/>
            <person name="Dong Q."/>
            <person name="Dusheyko S."/>
            <person name="Eads B.D."/>
            <person name="Frohlich T."/>
            <person name="Geiler-Samerotte K.A."/>
            <person name="Gerlach D."/>
            <person name="Hatcher P."/>
            <person name="Jogdeo S."/>
            <person name="Krijgsveld J."/>
            <person name="Kriventseva E.V."/>
            <person name="Kultz D."/>
            <person name="Laforsch C."/>
            <person name="Lindquist E."/>
            <person name="Lopez J."/>
            <person name="Manak J.R."/>
            <person name="Muller J."/>
            <person name="Pangilinan J."/>
            <person name="Patwardhan R.P."/>
            <person name="Pitluck S."/>
            <person name="Pritham E.J."/>
            <person name="Rechtsteiner A."/>
            <person name="Rho M."/>
            <person name="Rogozin I.B."/>
            <person name="Sakarya O."/>
            <person name="Salamov A."/>
            <person name="Schaack S."/>
            <person name="Shapiro H."/>
            <person name="Shiga Y."/>
            <person name="Skalitzky C."/>
            <person name="Smith Z."/>
            <person name="Souvorov A."/>
            <person name="Sung W."/>
            <person name="Tang Z."/>
            <person name="Tsuchiya D."/>
            <person name="Tu H."/>
            <person name="Vos H."/>
            <person name="Wang M."/>
            <person name="Wolf Y.I."/>
            <person name="Yamagata H."/>
            <person name="Yamada T."/>
            <person name="Ye Y."/>
            <person name="Shaw J.R."/>
            <person name="Andrews J."/>
            <person name="Crease T.J."/>
            <person name="Tang H."/>
            <person name="Lucas S.M."/>
            <person name="Robertson H.M."/>
            <person name="Bork P."/>
            <person name="Koonin E.V."/>
            <person name="Zdobnov E.M."/>
            <person name="Grigoriev I.V."/>
            <person name="Lynch M."/>
            <person name="Boore J.L."/>
        </authorList>
    </citation>
    <scope>NUCLEOTIDE SEQUENCE [LARGE SCALE GENOMIC DNA]</scope>
</reference>
<dbReference type="EMBL" id="GL732530">
    <property type="protein sequence ID" value="EFX86236.1"/>
    <property type="molecule type" value="Genomic_DNA"/>
</dbReference>
<gene>
    <name evidence="2" type="ORF">DAPPUDRAFT_236969</name>
</gene>
<dbReference type="InParanoid" id="E9G2E1"/>
<dbReference type="Proteomes" id="UP000000305">
    <property type="component" value="Unassembled WGS sequence"/>
</dbReference>
<evidence type="ECO:0000313" key="3">
    <source>
        <dbReference type="Proteomes" id="UP000000305"/>
    </source>
</evidence>
<feature type="compositionally biased region" description="Low complexity" evidence="1">
    <location>
        <begin position="34"/>
        <end position="46"/>
    </location>
</feature>
<feature type="region of interest" description="Disordered" evidence="1">
    <location>
        <begin position="1"/>
        <end position="46"/>
    </location>
</feature>
<organism evidence="2 3">
    <name type="scientific">Daphnia pulex</name>
    <name type="common">Water flea</name>
    <dbReference type="NCBI Taxonomy" id="6669"/>
    <lineage>
        <taxon>Eukaryota</taxon>
        <taxon>Metazoa</taxon>
        <taxon>Ecdysozoa</taxon>
        <taxon>Arthropoda</taxon>
        <taxon>Crustacea</taxon>
        <taxon>Branchiopoda</taxon>
        <taxon>Diplostraca</taxon>
        <taxon>Cladocera</taxon>
        <taxon>Anomopoda</taxon>
        <taxon>Daphniidae</taxon>
        <taxon>Daphnia</taxon>
    </lineage>
</organism>
<dbReference type="OrthoDB" id="6379388at2759"/>
<keyword evidence="3" id="KW-1185">Reference proteome</keyword>
<evidence type="ECO:0000256" key="1">
    <source>
        <dbReference type="SAM" id="MobiDB-lite"/>
    </source>
</evidence>
<dbReference type="KEGG" id="dpx:DAPPUDRAFT_236969"/>
<dbReference type="HOGENOM" id="CLU_963989_0_0_1"/>
<dbReference type="STRING" id="6669.E9G2E1"/>
<dbReference type="PhylomeDB" id="E9G2E1"/>
<dbReference type="PANTHER" id="PTHR23263">
    <property type="entry name" value="SMALL PROLINE-RICH PROTEIN"/>
    <property type="match status" value="1"/>
</dbReference>
<protein>
    <submittedName>
        <fullName evidence="2">Uncharacterized protein</fullName>
    </submittedName>
</protein>
<proteinExistence type="predicted"/>